<dbReference type="InterPro" id="IPR036186">
    <property type="entry name" value="Serpin_sf"/>
</dbReference>
<dbReference type="Proteomes" id="UP000887564">
    <property type="component" value="Unplaced"/>
</dbReference>
<evidence type="ECO:0000259" key="1">
    <source>
        <dbReference type="Pfam" id="PF00079"/>
    </source>
</evidence>
<accession>A0A914RNZ1</accession>
<protein>
    <submittedName>
        <fullName evidence="3">Serpin domain-containing protein</fullName>
    </submittedName>
</protein>
<dbReference type="PROSITE" id="PS00284">
    <property type="entry name" value="SERPIN"/>
    <property type="match status" value="1"/>
</dbReference>
<sequence length="74" mass="8572">MLKLRLHQLFYLAFSYIFKVNERGTKAATNGASKFEWNFIPVTTSLPIQFIADHPFLFAILCDDTLLFLGRFRG</sequence>
<evidence type="ECO:0000313" key="2">
    <source>
        <dbReference type="Proteomes" id="UP000887564"/>
    </source>
</evidence>
<dbReference type="AlphaFoldDB" id="A0A914RNZ1"/>
<reference evidence="3" key="1">
    <citation type="submission" date="2022-11" db="UniProtKB">
        <authorList>
            <consortium name="WormBaseParasite"/>
        </authorList>
    </citation>
    <scope>IDENTIFICATION</scope>
</reference>
<dbReference type="Gene3D" id="2.30.39.10">
    <property type="entry name" value="Alpha-1-antitrypsin, domain 1"/>
    <property type="match status" value="1"/>
</dbReference>
<proteinExistence type="predicted"/>
<dbReference type="WBParaSite" id="PEQ_0000822401-mRNA-1">
    <property type="protein sequence ID" value="PEQ_0000822401-mRNA-1"/>
    <property type="gene ID" value="PEQ_0000822401"/>
</dbReference>
<feature type="domain" description="Serpin" evidence="1">
    <location>
        <begin position="17"/>
        <end position="72"/>
    </location>
</feature>
<organism evidence="2 3">
    <name type="scientific">Parascaris equorum</name>
    <name type="common">Equine roundworm</name>
    <dbReference type="NCBI Taxonomy" id="6256"/>
    <lineage>
        <taxon>Eukaryota</taxon>
        <taxon>Metazoa</taxon>
        <taxon>Ecdysozoa</taxon>
        <taxon>Nematoda</taxon>
        <taxon>Chromadorea</taxon>
        <taxon>Rhabditida</taxon>
        <taxon>Spirurina</taxon>
        <taxon>Ascaridomorpha</taxon>
        <taxon>Ascaridoidea</taxon>
        <taxon>Ascarididae</taxon>
        <taxon>Parascaris</taxon>
    </lineage>
</organism>
<name>A0A914RNZ1_PAREQ</name>
<dbReference type="InterPro" id="IPR023796">
    <property type="entry name" value="Serpin_dom"/>
</dbReference>
<dbReference type="SUPFAM" id="SSF56574">
    <property type="entry name" value="Serpins"/>
    <property type="match status" value="1"/>
</dbReference>
<dbReference type="InterPro" id="IPR042185">
    <property type="entry name" value="Serpin_sf_2"/>
</dbReference>
<evidence type="ECO:0000313" key="3">
    <source>
        <dbReference type="WBParaSite" id="PEQ_0000822401-mRNA-1"/>
    </source>
</evidence>
<dbReference type="InterPro" id="IPR023795">
    <property type="entry name" value="Serpin_CS"/>
</dbReference>
<keyword evidence="2" id="KW-1185">Reference proteome</keyword>
<dbReference type="Pfam" id="PF00079">
    <property type="entry name" value="Serpin"/>
    <property type="match status" value="1"/>
</dbReference>